<comment type="caution">
    <text evidence="2">The sequence shown here is derived from an EMBL/GenBank/DDBJ whole genome shotgun (WGS) entry which is preliminary data.</text>
</comment>
<name>A0AAD7E661_9AGAR</name>
<evidence type="ECO:0000256" key="1">
    <source>
        <dbReference type="SAM" id="MobiDB-lite"/>
    </source>
</evidence>
<gene>
    <name evidence="2" type="ORF">GGX14DRAFT_344444</name>
</gene>
<sequence>MGLGQQQPVESLEERHEQLAQELEQLYIAALEKDRFGELEETDEVIIEADDEDGDVCFDPDLGERSDYFPYPNKTVMLLDIMDNLPRCRFTGAQLAVILHFAKKLGGANVPTLKSFRNTQKRLQSTCGSEPVKITSGMGNILYMNDIRESLARDFANPAVAPHLQLYPEITKDGPVSETWQAARWLEYDPSQLTPMFSVANKRFWVNEIAQLKDKSFVLPLAWIKQNGVLTSPSSVVTRLPDGRWSLTGTYKHVDVTELDLDFLDIVATYGSEFVWTDGSAPPVMPNQMRKLVDDDEDLYVVMTSPWADDVSGNKSKQYNKHMNMYAQNGCLPGRLLQQEFHMHFISSSPHASSAEQFAAFRDHVKATENDPVRCFNAGTGCKCRFIIRAPGLPADNPQQSEEASHMGANANYPCRKCHWGGTTVEKETDVIYHKCHEPGDTRSADEIRIALREQLRLATEGDAKAVEMQQRATGTKDKITQYWIERALVRVKEIHEAEPGCTVSEVAGRVQTWLDEQPGDKMNPLLDITGLDPSQDTPVELLHTVLLGVVKYIWHFMNTSKWSDADRHLLAIRLQSTDISGLSVPPLRASYMMQYRNNLIGKHFKTLMQTLGFHAHDIATLEQFVLIKAAGDLGARLWIPVIDNMDQYIAQLKIAIANLLDAFDAVDPLRIIVKIKLHLLAHIPDDIRRFGPAIRFSTEVHEAYNAVFRLCSINSNHLAPSRDISRKFASMDRTKHLLSGGFFWEPTMDRWVQPGSAVLAVLRDDPVFQRHLGWVPVDHIEAGKIRKVAQKKQKPLEWNTTRASQYWDLGAPPSAVSPWRLGKAVTAANGDEASQLSWVWALNQEKWIFGRVAEILEGSQSLVTLERFVLGEQLHPDFDWPIARRPRGTDITEKSIKSHVVVESKSIQFAFSVQHDCRKGKCLPAVVGKQRQEREETDLDRKLITHSDDDHFIINMAGLHNFDRLCRVLPKAFTMLKPLHNNRAAFHKQVSSRAQMMRTQKRQRTSEKRRATAAAKKKEAERMAAEAGKAAAAAAKAAEEAEEAARQAEEDGEIDEEDPGQEEKETEWGNLELSRENPTCEDPEDDTEPEPEGAEEIPPRRVTRSQGKLKRREA</sequence>
<evidence type="ECO:0000313" key="2">
    <source>
        <dbReference type="EMBL" id="KAJ7230002.1"/>
    </source>
</evidence>
<protein>
    <submittedName>
        <fullName evidence="2">Uncharacterized protein</fullName>
    </submittedName>
</protein>
<dbReference type="PANTHER" id="PTHR31912:SF34">
    <property type="entry name" value="NOTOCHORD-RELATED PROTEIN"/>
    <property type="match status" value="1"/>
</dbReference>
<feature type="compositionally biased region" description="Acidic residues" evidence="1">
    <location>
        <begin position="1051"/>
        <end position="1061"/>
    </location>
</feature>
<organism evidence="2 3">
    <name type="scientific">Mycena pura</name>
    <dbReference type="NCBI Taxonomy" id="153505"/>
    <lineage>
        <taxon>Eukaryota</taxon>
        <taxon>Fungi</taxon>
        <taxon>Dikarya</taxon>
        <taxon>Basidiomycota</taxon>
        <taxon>Agaricomycotina</taxon>
        <taxon>Agaricomycetes</taxon>
        <taxon>Agaricomycetidae</taxon>
        <taxon>Agaricales</taxon>
        <taxon>Marasmiineae</taxon>
        <taxon>Mycenaceae</taxon>
        <taxon>Mycena</taxon>
    </lineage>
</organism>
<accession>A0AAD7E661</accession>
<proteinExistence type="predicted"/>
<reference evidence="2" key="1">
    <citation type="submission" date="2023-03" db="EMBL/GenBank/DDBJ databases">
        <title>Massive genome expansion in bonnet fungi (Mycena s.s.) driven by repeated elements and novel gene families across ecological guilds.</title>
        <authorList>
            <consortium name="Lawrence Berkeley National Laboratory"/>
            <person name="Harder C.B."/>
            <person name="Miyauchi S."/>
            <person name="Viragh M."/>
            <person name="Kuo A."/>
            <person name="Thoen E."/>
            <person name="Andreopoulos B."/>
            <person name="Lu D."/>
            <person name="Skrede I."/>
            <person name="Drula E."/>
            <person name="Henrissat B."/>
            <person name="Morin E."/>
            <person name="Kohler A."/>
            <person name="Barry K."/>
            <person name="LaButti K."/>
            <person name="Morin E."/>
            <person name="Salamov A."/>
            <person name="Lipzen A."/>
            <person name="Mereny Z."/>
            <person name="Hegedus B."/>
            <person name="Baldrian P."/>
            <person name="Stursova M."/>
            <person name="Weitz H."/>
            <person name="Taylor A."/>
            <person name="Grigoriev I.V."/>
            <person name="Nagy L.G."/>
            <person name="Martin F."/>
            <person name="Kauserud H."/>
        </authorList>
    </citation>
    <scope>NUCLEOTIDE SEQUENCE</scope>
    <source>
        <strain evidence="2">9144</strain>
    </source>
</reference>
<dbReference type="Proteomes" id="UP001219525">
    <property type="component" value="Unassembled WGS sequence"/>
</dbReference>
<feature type="region of interest" description="Disordered" evidence="1">
    <location>
        <begin position="990"/>
        <end position="1115"/>
    </location>
</feature>
<feature type="compositionally biased region" description="Basic residues" evidence="1">
    <location>
        <begin position="1102"/>
        <end position="1115"/>
    </location>
</feature>
<feature type="compositionally biased region" description="Polar residues" evidence="1">
    <location>
        <begin position="990"/>
        <end position="999"/>
    </location>
</feature>
<dbReference type="PANTHER" id="PTHR31912">
    <property type="entry name" value="IP13529P"/>
    <property type="match status" value="1"/>
</dbReference>
<evidence type="ECO:0000313" key="3">
    <source>
        <dbReference type="Proteomes" id="UP001219525"/>
    </source>
</evidence>
<feature type="compositionally biased region" description="Acidic residues" evidence="1">
    <location>
        <begin position="1080"/>
        <end position="1096"/>
    </location>
</feature>
<keyword evidence="3" id="KW-1185">Reference proteome</keyword>
<feature type="compositionally biased region" description="Basic and acidic residues" evidence="1">
    <location>
        <begin position="1005"/>
        <end position="1025"/>
    </location>
</feature>
<dbReference type="EMBL" id="JARJCW010000001">
    <property type="protein sequence ID" value="KAJ7230002.1"/>
    <property type="molecule type" value="Genomic_DNA"/>
</dbReference>
<feature type="compositionally biased region" description="Low complexity" evidence="1">
    <location>
        <begin position="1026"/>
        <end position="1037"/>
    </location>
</feature>
<dbReference type="AlphaFoldDB" id="A0AAD7E661"/>
<feature type="compositionally biased region" description="Basic and acidic residues" evidence="1">
    <location>
        <begin position="1038"/>
        <end position="1050"/>
    </location>
</feature>